<feature type="region of interest" description="Disordered" evidence="1">
    <location>
        <begin position="59"/>
        <end position="80"/>
    </location>
</feature>
<evidence type="ECO:0000313" key="2">
    <source>
        <dbReference type="EMBL" id="KAL0346585.1"/>
    </source>
</evidence>
<dbReference type="EMBL" id="JACGWM010000010">
    <property type="protein sequence ID" value="KAL0346585.1"/>
    <property type="molecule type" value="Genomic_DNA"/>
</dbReference>
<accession>A0AAW2NUM0</accession>
<dbReference type="AlphaFoldDB" id="A0AAW2NUM0"/>
<comment type="caution">
    <text evidence="2">The sequence shown here is derived from an EMBL/GenBank/DDBJ whole genome shotgun (WGS) entry which is preliminary data.</text>
</comment>
<reference evidence="2" key="1">
    <citation type="submission" date="2020-06" db="EMBL/GenBank/DDBJ databases">
        <authorList>
            <person name="Li T."/>
            <person name="Hu X."/>
            <person name="Zhang T."/>
            <person name="Song X."/>
            <person name="Zhang H."/>
            <person name="Dai N."/>
            <person name="Sheng W."/>
            <person name="Hou X."/>
            <person name="Wei L."/>
        </authorList>
    </citation>
    <scope>NUCLEOTIDE SEQUENCE</scope>
    <source>
        <strain evidence="2">KEN8</strain>
        <tissue evidence="2">Leaf</tissue>
    </source>
</reference>
<feature type="compositionally biased region" description="Low complexity" evidence="1">
    <location>
        <begin position="113"/>
        <end position="127"/>
    </location>
</feature>
<evidence type="ECO:0000256" key="1">
    <source>
        <dbReference type="SAM" id="MobiDB-lite"/>
    </source>
</evidence>
<reference evidence="2" key="2">
    <citation type="journal article" date="2024" name="Plant">
        <title>Genomic evolution and insights into agronomic trait innovations of Sesamum species.</title>
        <authorList>
            <person name="Miao H."/>
            <person name="Wang L."/>
            <person name="Qu L."/>
            <person name="Liu H."/>
            <person name="Sun Y."/>
            <person name="Le M."/>
            <person name="Wang Q."/>
            <person name="Wei S."/>
            <person name="Zheng Y."/>
            <person name="Lin W."/>
            <person name="Duan Y."/>
            <person name="Cao H."/>
            <person name="Xiong S."/>
            <person name="Wang X."/>
            <person name="Wei L."/>
            <person name="Li C."/>
            <person name="Ma Q."/>
            <person name="Ju M."/>
            <person name="Zhao R."/>
            <person name="Li G."/>
            <person name="Mu C."/>
            <person name="Tian Q."/>
            <person name="Mei H."/>
            <person name="Zhang T."/>
            <person name="Gao T."/>
            <person name="Zhang H."/>
        </authorList>
    </citation>
    <scope>NUCLEOTIDE SEQUENCE</scope>
    <source>
        <strain evidence="2">KEN8</strain>
    </source>
</reference>
<dbReference type="PANTHER" id="PTHR33132:SF142">
    <property type="entry name" value="SERINE-RICH PROTEIN-LIKE PROTEIN"/>
    <property type="match status" value="1"/>
</dbReference>
<dbReference type="PANTHER" id="PTHR33132">
    <property type="entry name" value="OSJNBB0118P14.9 PROTEIN"/>
    <property type="match status" value="1"/>
</dbReference>
<sequence>MPKQAAIALSPLGHRASSVSRLPHTLVPVISTPSFSFPIYWIGSNLNSFSEDKMASQDSNSSLSAATSPKGESVVSPRGQCLCSPTTHQGSFRCRFHRSTAKPEWFKRSKSMPAADTAAPASDPGSPKSVEFKVKFFAWKACNNALHTADNLTKRKIRDCGRWLCTVEKQVDPRSDTYEPFGTRETPKSWKACTKSWSNNREHPPRGTVMVNFNRVVCKHGRRVYVGAIARDHHGNCTD</sequence>
<proteinExistence type="predicted"/>
<protein>
    <submittedName>
        <fullName evidence="2">Uncharacterized protein</fullName>
    </submittedName>
</protein>
<name>A0AAW2NUM0_9LAMI</name>
<feature type="region of interest" description="Disordered" evidence="1">
    <location>
        <begin position="107"/>
        <end position="127"/>
    </location>
</feature>
<gene>
    <name evidence="2" type="ORF">Scaly_1674500</name>
</gene>
<organism evidence="2">
    <name type="scientific">Sesamum calycinum</name>
    <dbReference type="NCBI Taxonomy" id="2727403"/>
    <lineage>
        <taxon>Eukaryota</taxon>
        <taxon>Viridiplantae</taxon>
        <taxon>Streptophyta</taxon>
        <taxon>Embryophyta</taxon>
        <taxon>Tracheophyta</taxon>
        <taxon>Spermatophyta</taxon>
        <taxon>Magnoliopsida</taxon>
        <taxon>eudicotyledons</taxon>
        <taxon>Gunneridae</taxon>
        <taxon>Pentapetalae</taxon>
        <taxon>asterids</taxon>
        <taxon>lamiids</taxon>
        <taxon>Lamiales</taxon>
        <taxon>Pedaliaceae</taxon>
        <taxon>Sesamum</taxon>
    </lineage>
</organism>